<dbReference type="HOGENOM" id="CLU_015263_0_0_4"/>
<dbReference type="Gene3D" id="1.10.3080.10">
    <property type="entry name" value="Clc chloride channel"/>
    <property type="match status" value="1"/>
</dbReference>
<dbReference type="PRINTS" id="PR00762">
    <property type="entry name" value="CLCHANNEL"/>
</dbReference>
<keyword evidence="9" id="KW-0407">Ion channel</keyword>
<dbReference type="Pfam" id="PF00654">
    <property type="entry name" value="Voltage_CLC"/>
    <property type="match status" value="1"/>
</dbReference>
<feature type="transmembrane region" description="Helical" evidence="10">
    <location>
        <begin position="325"/>
        <end position="345"/>
    </location>
</feature>
<keyword evidence="8" id="KW-0868">Chloride</keyword>
<evidence type="ECO:0000256" key="7">
    <source>
        <dbReference type="ARBA" id="ARBA00023173"/>
    </source>
</evidence>
<keyword evidence="4 10" id="KW-1133">Transmembrane helix</keyword>
<evidence type="ECO:0000256" key="5">
    <source>
        <dbReference type="ARBA" id="ARBA00023065"/>
    </source>
</evidence>
<evidence type="ECO:0000256" key="2">
    <source>
        <dbReference type="ARBA" id="ARBA00022448"/>
    </source>
</evidence>
<dbReference type="InterPro" id="IPR050368">
    <property type="entry name" value="ClC-type_chloride_channel"/>
</dbReference>
<gene>
    <name evidence="11" type="ORF">BRPE64_CCDS02190</name>
</gene>
<keyword evidence="2" id="KW-0813">Transport</keyword>
<keyword evidence="12" id="KW-1185">Reference proteome</keyword>
<keyword evidence="7" id="KW-0869">Chloride channel</keyword>
<feature type="transmembrane region" description="Helical" evidence="10">
    <location>
        <begin position="213"/>
        <end position="233"/>
    </location>
</feature>
<evidence type="ECO:0000256" key="1">
    <source>
        <dbReference type="ARBA" id="ARBA00004141"/>
    </source>
</evidence>
<dbReference type="InterPro" id="IPR014743">
    <property type="entry name" value="Cl-channel_core"/>
</dbReference>
<sequence>MPAFRALLYGLSRPVTDMTTSRSATDFRAPSAARLVVVTVLVGLGAGVGGMSLALLLHAVQHLAFGYSLDAVVSRESFLEGVTAASPMRRLIVLTLAGVIAGAGWWCVYRFGKPLVSIRRAIAADDPRMPVVSTLAHTLLQIITVAMGSPLGREVAPREIAALWSGWLAHFAGLTPAQARVMVACGAGAGLAAVYNVPLGGAVFVLEVLLVTFEWPIAVAAFATSAIAALVSWVGLGDARQYQLPVLTLNAQIVAFAVVTGPLFGVAAWGFVKATSAARAAAPRGNALPGLVLLNFIVIGVLSMSFPQLVGNGKGAAGLSFGDEITLGLAGILLVLKVLVELSTLRAGAEGGLLTPGLTNGALLGVILGSVWNAFWPGTPLAAFAIMGAASFLGASMQMPLTAIVLMIEFTHFSQDFLIPAALGIAGAVCAYRAVEARMSRPALPQNAPASGVDGIVP</sequence>
<dbReference type="Proteomes" id="UP000013966">
    <property type="component" value="Chromosome 3"/>
</dbReference>
<keyword evidence="6 10" id="KW-0472">Membrane</keyword>
<name>R4X3E8_9BURK</name>
<evidence type="ECO:0000313" key="11">
    <source>
        <dbReference type="EMBL" id="BAN26302.1"/>
    </source>
</evidence>
<feature type="transmembrane region" description="Helical" evidence="10">
    <location>
        <begin position="35"/>
        <end position="60"/>
    </location>
</feature>
<feature type="transmembrane region" description="Helical" evidence="10">
    <location>
        <begin position="417"/>
        <end position="435"/>
    </location>
</feature>
<feature type="transmembrane region" description="Helical" evidence="10">
    <location>
        <begin position="286"/>
        <end position="305"/>
    </location>
</feature>
<proteinExistence type="predicted"/>
<dbReference type="EMBL" id="AP013060">
    <property type="protein sequence ID" value="BAN26302.1"/>
    <property type="molecule type" value="Genomic_DNA"/>
</dbReference>
<reference evidence="11 12" key="2">
    <citation type="journal article" date="2018" name="Int. J. Syst. Evol. Microbiol.">
        <title>Burkholderia insecticola sp. nov., a gut symbiotic bacterium of the bean bug Riptortus pedestris.</title>
        <authorList>
            <person name="Takeshita K."/>
            <person name="Tamaki H."/>
            <person name="Ohbayashi T."/>
            <person name="Meng X.-Y."/>
            <person name="Sone T."/>
            <person name="Mitani Y."/>
            <person name="Peeters C."/>
            <person name="Kikuchi Y."/>
            <person name="Vandamme P."/>
        </authorList>
    </citation>
    <scope>NUCLEOTIDE SEQUENCE [LARGE SCALE GENOMIC DNA]</scope>
    <source>
        <strain evidence="11">RPE64</strain>
    </source>
</reference>
<keyword evidence="5" id="KW-0406">Ion transport</keyword>
<dbReference type="GO" id="GO:0005254">
    <property type="term" value="F:chloride channel activity"/>
    <property type="evidence" value="ECO:0007669"/>
    <property type="project" value="UniProtKB-KW"/>
</dbReference>
<evidence type="ECO:0000256" key="4">
    <source>
        <dbReference type="ARBA" id="ARBA00022989"/>
    </source>
</evidence>
<dbReference type="KEGG" id="buo:BRPE64_CCDS02190"/>
<evidence type="ECO:0000256" key="8">
    <source>
        <dbReference type="ARBA" id="ARBA00023214"/>
    </source>
</evidence>
<evidence type="ECO:0000256" key="9">
    <source>
        <dbReference type="ARBA" id="ARBA00023303"/>
    </source>
</evidence>
<feature type="transmembrane region" description="Helical" evidence="10">
    <location>
        <begin position="181"/>
        <end position="206"/>
    </location>
</feature>
<protein>
    <submittedName>
        <fullName evidence="11">Cl-channel voltage-gated family protein</fullName>
    </submittedName>
</protein>
<dbReference type="InterPro" id="IPR001807">
    <property type="entry name" value="ClC"/>
</dbReference>
<dbReference type="PANTHER" id="PTHR43427">
    <property type="entry name" value="CHLORIDE CHANNEL PROTEIN CLC-E"/>
    <property type="match status" value="1"/>
</dbReference>
<organism evidence="11 12">
    <name type="scientific">Caballeronia insecticola</name>
    <dbReference type="NCBI Taxonomy" id="758793"/>
    <lineage>
        <taxon>Bacteria</taxon>
        <taxon>Pseudomonadati</taxon>
        <taxon>Pseudomonadota</taxon>
        <taxon>Betaproteobacteria</taxon>
        <taxon>Burkholderiales</taxon>
        <taxon>Burkholderiaceae</taxon>
        <taxon>Caballeronia</taxon>
    </lineage>
</organism>
<evidence type="ECO:0000256" key="6">
    <source>
        <dbReference type="ARBA" id="ARBA00023136"/>
    </source>
</evidence>
<dbReference type="STRING" id="758793.BRPE64_CCDS02190"/>
<dbReference type="PANTHER" id="PTHR43427:SF6">
    <property type="entry name" value="CHLORIDE CHANNEL PROTEIN CLC-E"/>
    <property type="match status" value="1"/>
</dbReference>
<dbReference type="SUPFAM" id="SSF81340">
    <property type="entry name" value="Clc chloride channel"/>
    <property type="match status" value="1"/>
</dbReference>
<evidence type="ECO:0000256" key="10">
    <source>
        <dbReference type="SAM" id="Phobius"/>
    </source>
</evidence>
<dbReference type="PATRIC" id="fig|758793.3.peg.4544"/>
<feature type="transmembrane region" description="Helical" evidence="10">
    <location>
        <begin position="91"/>
        <end position="109"/>
    </location>
</feature>
<accession>R4X3E8</accession>
<evidence type="ECO:0000313" key="12">
    <source>
        <dbReference type="Proteomes" id="UP000013966"/>
    </source>
</evidence>
<dbReference type="GO" id="GO:0034707">
    <property type="term" value="C:chloride channel complex"/>
    <property type="evidence" value="ECO:0007669"/>
    <property type="project" value="UniProtKB-KW"/>
</dbReference>
<feature type="transmembrane region" description="Helical" evidence="10">
    <location>
        <begin position="253"/>
        <end position="274"/>
    </location>
</feature>
<reference evidence="11 12" key="1">
    <citation type="journal article" date="2013" name="Genome Announc.">
        <title>Complete Genome Sequence of Burkholderia sp. Strain RPE64, Bacterial Symbiont of the Bean Bug Riptortus pedestris.</title>
        <authorList>
            <person name="Shibata T.F."/>
            <person name="Maeda T."/>
            <person name="Nikoh N."/>
            <person name="Yamaguchi K."/>
            <person name="Oshima K."/>
            <person name="Hattori M."/>
            <person name="Nishiyama T."/>
            <person name="Hasebe M."/>
            <person name="Fukatsu T."/>
            <person name="Kikuchi Y."/>
            <person name="Shigenobu S."/>
        </authorList>
    </citation>
    <scope>NUCLEOTIDE SEQUENCE [LARGE SCALE GENOMIC DNA]</scope>
</reference>
<feature type="transmembrane region" description="Helical" evidence="10">
    <location>
        <begin position="357"/>
        <end position="375"/>
    </location>
</feature>
<evidence type="ECO:0000256" key="3">
    <source>
        <dbReference type="ARBA" id="ARBA00022692"/>
    </source>
</evidence>
<keyword evidence="3 10" id="KW-0812">Transmembrane</keyword>
<dbReference type="AlphaFoldDB" id="R4X3E8"/>
<dbReference type="CDD" id="cd01033">
    <property type="entry name" value="ClC_like"/>
    <property type="match status" value="1"/>
</dbReference>
<comment type="subcellular location">
    <subcellularLocation>
        <location evidence="1">Membrane</location>
        <topology evidence="1">Multi-pass membrane protein</topology>
    </subcellularLocation>
</comment>
<feature type="transmembrane region" description="Helical" evidence="10">
    <location>
        <begin position="381"/>
        <end position="405"/>
    </location>
</feature>